<gene>
    <name evidence="1" type="primary">Vigan.08G043200</name>
    <name evidence="1" type="ORF">VIGAN_08043200</name>
</gene>
<dbReference type="Proteomes" id="UP000291084">
    <property type="component" value="Chromosome 8"/>
</dbReference>
<keyword evidence="2" id="KW-1185">Reference proteome</keyword>
<evidence type="ECO:0000313" key="1">
    <source>
        <dbReference type="EMBL" id="BAT93884.1"/>
    </source>
</evidence>
<accession>A0A0S3SM12</accession>
<reference evidence="1 2" key="1">
    <citation type="journal article" date="2015" name="Sci. Rep.">
        <title>The power of single molecule real-time sequencing technology in the de novo assembly of a eukaryotic genome.</title>
        <authorList>
            <person name="Sakai H."/>
            <person name="Naito K."/>
            <person name="Ogiso-Tanaka E."/>
            <person name="Takahashi Y."/>
            <person name="Iseki K."/>
            <person name="Muto C."/>
            <person name="Satou K."/>
            <person name="Teruya K."/>
            <person name="Shiroma A."/>
            <person name="Shimoji M."/>
            <person name="Hirano T."/>
            <person name="Itoh T."/>
            <person name="Kaga A."/>
            <person name="Tomooka N."/>
        </authorList>
    </citation>
    <scope>NUCLEOTIDE SEQUENCE [LARGE SCALE GENOMIC DNA]</scope>
    <source>
        <strain evidence="2">cv. Shumari</strain>
    </source>
</reference>
<organism evidence="1 2">
    <name type="scientific">Vigna angularis var. angularis</name>
    <dbReference type="NCBI Taxonomy" id="157739"/>
    <lineage>
        <taxon>Eukaryota</taxon>
        <taxon>Viridiplantae</taxon>
        <taxon>Streptophyta</taxon>
        <taxon>Embryophyta</taxon>
        <taxon>Tracheophyta</taxon>
        <taxon>Spermatophyta</taxon>
        <taxon>Magnoliopsida</taxon>
        <taxon>eudicotyledons</taxon>
        <taxon>Gunneridae</taxon>
        <taxon>Pentapetalae</taxon>
        <taxon>rosids</taxon>
        <taxon>fabids</taxon>
        <taxon>Fabales</taxon>
        <taxon>Fabaceae</taxon>
        <taxon>Papilionoideae</taxon>
        <taxon>50 kb inversion clade</taxon>
        <taxon>NPAAA clade</taxon>
        <taxon>indigoferoid/millettioid clade</taxon>
        <taxon>Phaseoleae</taxon>
        <taxon>Vigna</taxon>
    </lineage>
</organism>
<sequence>MVMVELTKASQSPPSKAGIIDCATKCELECAPLLLPPSNGVAYLVCVFTCRAKCLGSPPSAVDNCIIACGYVDIDVRDLTNNAVDSCAKECLNK</sequence>
<name>A0A0S3SM12_PHAAN</name>
<dbReference type="EMBL" id="AP015041">
    <property type="protein sequence ID" value="BAT93884.1"/>
    <property type="molecule type" value="Genomic_DNA"/>
</dbReference>
<evidence type="ECO:0000313" key="2">
    <source>
        <dbReference type="Proteomes" id="UP000291084"/>
    </source>
</evidence>
<proteinExistence type="predicted"/>
<dbReference type="AlphaFoldDB" id="A0A0S3SM12"/>
<protein>
    <submittedName>
        <fullName evidence="1">Uncharacterized protein</fullName>
    </submittedName>
</protein>